<accession>A0A554LLR1</accession>
<dbReference type="Gene3D" id="2.60.40.10">
    <property type="entry name" value="Immunoglobulins"/>
    <property type="match status" value="1"/>
</dbReference>
<evidence type="ECO:0000313" key="1">
    <source>
        <dbReference type="EMBL" id="TSC93812.1"/>
    </source>
</evidence>
<dbReference type="AlphaFoldDB" id="A0A554LLR1"/>
<dbReference type="InterPro" id="IPR011467">
    <property type="entry name" value="DUF1573"/>
</dbReference>
<dbReference type="Proteomes" id="UP000315589">
    <property type="component" value="Unassembled WGS sequence"/>
</dbReference>
<dbReference type="InterPro" id="IPR013783">
    <property type="entry name" value="Ig-like_fold"/>
</dbReference>
<reference evidence="1 2" key="1">
    <citation type="submission" date="2017-07" db="EMBL/GenBank/DDBJ databases">
        <title>Mechanisms for carbon and nitrogen cycling indicate functional differentiation within the Candidate Phyla Radiation.</title>
        <authorList>
            <person name="Danczak R.E."/>
            <person name="Johnston M.D."/>
            <person name="Kenah C."/>
            <person name="Slattery M."/>
            <person name="Wrighton K.C."/>
            <person name="Wilkins M.J."/>
        </authorList>
    </citation>
    <scope>NUCLEOTIDE SEQUENCE [LARGE SCALE GENOMIC DNA]</scope>
    <source>
        <strain evidence="1">Licking1014_85</strain>
    </source>
</reference>
<dbReference type="PANTHER" id="PTHR37833">
    <property type="entry name" value="LIPOPROTEIN-RELATED"/>
    <property type="match status" value="1"/>
</dbReference>
<sequence length="161" mass="17830">MKSFVIITILSSIAILAFAVMLSFQNTAPSYSENDSNRPNAEILENKYDFGKITVKDVKEKDFLIKNIGKSDLIINKVVTSCDCAYAYIIDAQGEKSPRFSMGSPSKWQINISPNESVTLKTIYEPAIMPVSGLVNRTITVSTNDPLQPKLDFQLTAEVSK</sequence>
<protein>
    <recommendedName>
        <fullName evidence="3">DUF1573 domain-containing protein</fullName>
    </recommendedName>
</protein>
<dbReference type="PANTHER" id="PTHR37833:SF1">
    <property type="entry name" value="SIGNAL PEPTIDE PROTEIN"/>
    <property type="match status" value="1"/>
</dbReference>
<evidence type="ECO:0008006" key="3">
    <source>
        <dbReference type="Google" id="ProtNLM"/>
    </source>
</evidence>
<dbReference type="EMBL" id="VMGI01000009">
    <property type="protein sequence ID" value="TSC93812.1"/>
    <property type="molecule type" value="Genomic_DNA"/>
</dbReference>
<gene>
    <name evidence="1" type="ORF">CEN91_108</name>
</gene>
<comment type="caution">
    <text evidence="1">The sequence shown here is derived from an EMBL/GenBank/DDBJ whole genome shotgun (WGS) entry which is preliminary data.</text>
</comment>
<evidence type="ECO:0000313" key="2">
    <source>
        <dbReference type="Proteomes" id="UP000315589"/>
    </source>
</evidence>
<organism evidence="1 2">
    <name type="scientific">Candidatus Berkelbacteria bacterium Licking1014_85</name>
    <dbReference type="NCBI Taxonomy" id="2017148"/>
    <lineage>
        <taxon>Bacteria</taxon>
        <taxon>Candidatus Berkelbacteria</taxon>
    </lineage>
</organism>
<proteinExistence type="predicted"/>
<dbReference type="Pfam" id="PF07610">
    <property type="entry name" value="DUF1573"/>
    <property type="match status" value="1"/>
</dbReference>
<dbReference type="GO" id="GO:0005737">
    <property type="term" value="C:cytoplasm"/>
    <property type="evidence" value="ECO:0007669"/>
    <property type="project" value="UniProtKB-SubCell"/>
</dbReference>
<name>A0A554LLR1_9BACT</name>